<dbReference type="SUPFAM" id="SSF53623">
    <property type="entry name" value="MurD-like peptide ligases, catalytic domain"/>
    <property type="match status" value="1"/>
</dbReference>
<comment type="similarity">
    <text evidence="14">Belongs to the MurCDEF family.</text>
</comment>
<dbReference type="HAMAP" id="MF_00046">
    <property type="entry name" value="MurC"/>
    <property type="match status" value="1"/>
</dbReference>
<dbReference type="EMBL" id="VGIR01000062">
    <property type="protein sequence ID" value="MBM3332132.1"/>
    <property type="molecule type" value="Genomic_DNA"/>
</dbReference>
<protein>
    <recommendedName>
        <fullName evidence="3 14">UDP-N-acetylmuramate--L-alanine ligase</fullName>
        <ecNumber evidence="3 14">6.3.2.8</ecNumber>
    </recommendedName>
    <alternativeName>
        <fullName evidence="14">UDP-N-acetylmuramoyl-L-alanine synthetase</fullName>
    </alternativeName>
</protein>
<comment type="catalytic activity">
    <reaction evidence="13 14">
        <text>UDP-N-acetyl-alpha-D-muramate + L-alanine + ATP = UDP-N-acetyl-alpha-D-muramoyl-L-alanine + ADP + phosphate + H(+)</text>
        <dbReference type="Rhea" id="RHEA:23372"/>
        <dbReference type="ChEBI" id="CHEBI:15378"/>
        <dbReference type="ChEBI" id="CHEBI:30616"/>
        <dbReference type="ChEBI" id="CHEBI:43474"/>
        <dbReference type="ChEBI" id="CHEBI:57972"/>
        <dbReference type="ChEBI" id="CHEBI:70757"/>
        <dbReference type="ChEBI" id="CHEBI:83898"/>
        <dbReference type="ChEBI" id="CHEBI:456216"/>
        <dbReference type="EC" id="6.3.2.8"/>
    </reaction>
</comment>
<gene>
    <name evidence="14" type="primary">murC</name>
    <name evidence="18" type="ORF">FJY68_09860</name>
</gene>
<dbReference type="GO" id="GO:0005524">
    <property type="term" value="F:ATP binding"/>
    <property type="evidence" value="ECO:0007669"/>
    <property type="project" value="UniProtKB-UniRule"/>
</dbReference>
<evidence type="ECO:0000313" key="19">
    <source>
        <dbReference type="Proteomes" id="UP000779900"/>
    </source>
</evidence>
<dbReference type="EC" id="6.3.2.8" evidence="3 14"/>
<dbReference type="InterPro" id="IPR036615">
    <property type="entry name" value="Mur_ligase_C_dom_sf"/>
</dbReference>
<keyword evidence="5 14" id="KW-0436">Ligase</keyword>
<dbReference type="GO" id="GO:0005737">
    <property type="term" value="C:cytoplasm"/>
    <property type="evidence" value="ECO:0007669"/>
    <property type="project" value="UniProtKB-SubCell"/>
</dbReference>
<comment type="pathway">
    <text evidence="2 14">Cell wall biogenesis; peptidoglycan biosynthesis.</text>
</comment>
<evidence type="ECO:0000256" key="3">
    <source>
        <dbReference type="ARBA" id="ARBA00012211"/>
    </source>
</evidence>
<keyword evidence="10 14" id="KW-0573">Peptidoglycan synthesis</keyword>
<dbReference type="GO" id="GO:0008763">
    <property type="term" value="F:UDP-N-acetylmuramate-L-alanine ligase activity"/>
    <property type="evidence" value="ECO:0007669"/>
    <property type="project" value="UniProtKB-UniRule"/>
</dbReference>
<keyword evidence="4 14" id="KW-0963">Cytoplasm</keyword>
<dbReference type="PANTHER" id="PTHR43445:SF3">
    <property type="entry name" value="UDP-N-ACETYLMURAMATE--L-ALANINE LIGASE"/>
    <property type="match status" value="1"/>
</dbReference>
<keyword evidence="8 14" id="KW-0067">ATP-binding</keyword>
<keyword evidence="6 14" id="KW-0132">Cell division</keyword>
<dbReference type="GO" id="GO:0008360">
    <property type="term" value="P:regulation of cell shape"/>
    <property type="evidence" value="ECO:0007669"/>
    <property type="project" value="UniProtKB-KW"/>
</dbReference>
<feature type="domain" description="Mur ligase N-terminal catalytic" evidence="15">
    <location>
        <begin position="8"/>
        <end position="104"/>
    </location>
</feature>
<evidence type="ECO:0000256" key="13">
    <source>
        <dbReference type="ARBA" id="ARBA00047833"/>
    </source>
</evidence>
<dbReference type="Proteomes" id="UP000779900">
    <property type="component" value="Unassembled WGS sequence"/>
</dbReference>
<dbReference type="SUPFAM" id="SSF53244">
    <property type="entry name" value="MurD-like peptide ligases, peptide-binding domain"/>
    <property type="match status" value="1"/>
</dbReference>
<accession>A0A937XFC5</accession>
<dbReference type="GO" id="GO:0051301">
    <property type="term" value="P:cell division"/>
    <property type="evidence" value="ECO:0007669"/>
    <property type="project" value="UniProtKB-KW"/>
</dbReference>
<dbReference type="NCBIfam" id="TIGR01082">
    <property type="entry name" value="murC"/>
    <property type="match status" value="1"/>
</dbReference>
<keyword evidence="12 14" id="KW-0961">Cell wall biogenesis/degradation</keyword>
<comment type="subcellular location">
    <subcellularLocation>
        <location evidence="1 14">Cytoplasm</location>
    </subcellularLocation>
</comment>
<dbReference type="GO" id="GO:0071555">
    <property type="term" value="P:cell wall organization"/>
    <property type="evidence" value="ECO:0007669"/>
    <property type="project" value="UniProtKB-KW"/>
</dbReference>
<evidence type="ECO:0000256" key="10">
    <source>
        <dbReference type="ARBA" id="ARBA00022984"/>
    </source>
</evidence>
<name>A0A937XFC5_UNCW3</name>
<evidence type="ECO:0000256" key="4">
    <source>
        <dbReference type="ARBA" id="ARBA00022490"/>
    </source>
</evidence>
<evidence type="ECO:0000256" key="9">
    <source>
        <dbReference type="ARBA" id="ARBA00022960"/>
    </source>
</evidence>
<evidence type="ECO:0000256" key="7">
    <source>
        <dbReference type="ARBA" id="ARBA00022741"/>
    </source>
</evidence>
<sequence length="461" mass="49338">MFGRLKRVHFVGVGGVGMSGIALVLKNMGFEVTGSDTKESDTTRKLAEAGIRVAAGHNAANCADAQVVVYSSAVHSENPELASARAKGIPVIRRAEMLAELMRMKFSVAISGSHGKTTVTSMVTHLMERAGLDPTSVIGGRVLGAEAGAKLGQSQYLVAEADESDRSFLALYPTIAVVTNIEREHLDVYHDLADIKREFVRFVNRVPFYGSVVLCMDSPAVRSIRNRAKRRVVTYGVGGQGSGIGEADFRVKDVQLYGFSSAFTLLYAGKEVGRFNLPLPGTHNVANALAAFAAGSELGIGFEAMAQAMAVFSGVHRRLEKLGEKNGIVVYDDYGHHPTEVRVTLEALRHAFPDRRILVVFQPHRYTRTKALAEEFGTCFAAADELILTKIYAASEPEIPGVDARLIAGAVEAAGRPLVSYVPELADVPGVLAGKLRKGDVVLISGAGNVCTIGEEILAKQ</sequence>
<dbReference type="PANTHER" id="PTHR43445">
    <property type="entry name" value="UDP-N-ACETYLMURAMATE--L-ALANINE LIGASE-RELATED"/>
    <property type="match status" value="1"/>
</dbReference>
<feature type="binding site" evidence="14">
    <location>
        <begin position="112"/>
        <end position="118"/>
    </location>
    <ligand>
        <name>ATP</name>
        <dbReference type="ChEBI" id="CHEBI:30616"/>
    </ligand>
</feature>
<dbReference type="Gene3D" id="3.40.50.720">
    <property type="entry name" value="NAD(P)-binding Rossmann-like Domain"/>
    <property type="match status" value="1"/>
</dbReference>
<organism evidence="18 19">
    <name type="scientific">candidate division WOR-3 bacterium</name>
    <dbReference type="NCBI Taxonomy" id="2052148"/>
    <lineage>
        <taxon>Bacteria</taxon>
        <taxon>Bacteria division WOR-3</taxon>
    </lineage>
</organism>
<evidence type="ECO:0000256" key="14">
    <source>
        <dbReference type="HAMAP-Rule" id="MF_00046"/>
    </source>
</evidence>
<dbReference type="Gene3D" id="3.40.1190.10">
    <property type="entry name" value="Mur-like, catalytic domain"/>
    <property type="match status" value="1"/>
</dbReference>
<dbReference type="GO" id="GO:0009252">
    <property type="term" value="P:peptidoglycan biosynthetic process"/>
    <property type="evidence" value="ECO:0007669"/>
    <property type="project" value="UniProtKB-UniRule"/>
</dbReference>
<dbReference type="InterPro" id="IPR005758">
    <property type="entry name" value="UDP-N-AcMur_Ala_ligase_MurC"/>
</dbReference>
<dbReference type="InterPro" id="IPR036565">
    <property type="entry name" value="Mur-like_cat_sf"/>
</dbReference>
<evidence type="ECO:0000256" key="12">
    <source>
        <dbReference type="ARBA" id="ARBA00023316"/>
    </source>
</evidence>
<evidence type="ECO:0000256" key="2">
    <source>
        <dbReference type="ARBA" id="ARBA00004752"/>
    </source>
</evidence>
<evidence type="ECO:0000256" key="8">
    <source>
        <dbReference type="ARBA" id="ARBA00022840"/>
    </source>
</evidence>
<keyword evidence="9 14" id="KW-0133">Cell shape</keyword>
<comment type="caution">
    <text evidence="18">The sequence shown here is derived from an EMBL/GenBank/DDBJ whole genome shotgun (WGS) entry which is preliminary data.</text>
</comment>
<evidence type="ECO:0000313" key="18">
    <source>
        <dbReference type="EMBL" id="MBM3332132.1"/>
    </source>
</evidence>
<proteinExistence type="inferred from homology"/>
<feature type="domain" description="Mur ligase C-terminal" evidence="16">
    <location>
        <begin position="317"/>
        <end position="448"/>
    </location>
</feature>
<dbReference type="InterPro" id="IPR004101">
    <property type="entry name" value="Mur_ligase_C"/>
</dbReference>
<keyword evidence="7 14" id="KW-0547">Nucleotide-binding</keyword>
<evidence type="ECO:0000259" key="16">
    <source>
        <dbReference type="Pfam" id="PF02875"/>
    </source>
</evidence>
<evidence type="ECO:0000256" key="1">
    <source>
        <dbReference type="ARBA" id="ARBA00004496"/>
    </source>
</evidence>
<dbReference type="InterPro" id="IPR000713">
    <property type="entry name" value="Mur_ligase_N"/>
</dbReference>
<dbReference type="Pfam" id="PF02875">
    <property type="entry name" value="Mur_ligase_C"/>
    <property type="match status" value="1"/>
</dbReference>
<evidence type="ECO:0000259" key="15">
    <source>
        <dbReference type="Pfam" id="PF01225"/>
    </source>
</evidence>
<dbReference type="InterPro" id="IPR013221">
    <property type="entry name" value="Mur_ligase_cen"/>
</dbReference>
<dbReference type="AlphaFoldDB" id="A0A937XFC5"/>
<feature type="domain" description="Mur ligase central" evidence="17">
    <location>
        <begin position="110"/>
        <end position="294"/>
    </location>
</feature>
<dbReference type="Gene3D" id="3.90.190.20">
    <property type="entry name" value="Mur ligase, C-terminal domain"/>
    <property type="match status" value="1"/>
</dbReference>
<keyword evidence="11 14" id="KW-0131">Cell cycle</keyword>
<dbReference type="Pfam" id="PF08245">
    <property type="entry name" value="Mur_ligase_M"/>
    <property type="match status" value="1"/>
</dbReference>
<dbReference type="Pfam" id="PF01225">
    <property type="entry name" value="Mur_ligase"/>
    <property type="match status" value="1"/>
</dbReference>
<dbReference type="InterPro" id="IPR050061">
    <property type="entry name" value="MurCDEF_pg_biosynth"/>
</dbReference>
<dbReference type="SUPFAM" id="SSF51984">
    <property type="entry name" value="MurCD N-terminal domain"/>
    <property type="match status" value="1"/>
</dbReference>
<evidence type="ECO:0000256" key="11">
    <source>
        <dbReference type="ARBA" id="ARBA00023306"/>
    </source>
</evidence>
<reference evidence="18" key="1">
    <citation type="submission" date="2019-03" db="EMBL/GenBank/DDBJ databases">
        <title>Lake Tanganyika Metagenome-Assembled Genomes (MAGs).</title>
        <authorList>
            <person name="Tran P."/>
        </authorList>
    </citation>
    <scope>NUCLEOTIDE SEQUENCE</scope>
    <source>
        <strain evidence="18">K_DeepCast_150m_m2_040</strain>
    </source>
</reference>
<evidence type="ECO:0000256" key="6">
    <source>
        <dbReference type="ARBA" id="ARBA00022618"/>
    </source>
</evidence>
<comment type="function">
    <text evidence="14">Cell wall formation.</text>
</comment>
<evidence type="ECO:0000259" key="17">
    <source>
        <dbReference type="Pfam" id="PF08245"/>
    </source>
</evidence>
<evidence type="ECO:0000256" key="5">
    <source>
        <dbReference type="ARBA" id="ARBA00022598"/>
    </source>
</evidence>